<protein>
    <recommendedName>
        <fullName evidence="5">Exodeoxyribonuclease 7 large subunit</fullName>
        <ecNumber evidence="5">3.1.11.6</ecNumber>
    </recommendedName>
    <alternativeName>
        <fullName evidence="5">Exodeoxyribonuclease VII large subunit</fullName>
        <shortName evidence="5">Exonuclease VII large subunit</shortName>
    </alternativeName>
</protein>
<comment type="function">
    <text evidence="5">Bidirectionally degrades single-stranded DNA into large acid-insoluble oligonucleotides, which are then degraded further into small acid-soluble oligonucleotides.</text>
</comment>
<dbReference type="RefSeq" id="WP_034636192.1">
    <property type="nucleotide sequence ID" value="NZ_CBCSJC010000001.1"/>
</dbReference>
<gene>
    <name evidence="5" type="primary">xseA</name>
    <name evidence="9" type="ORF">BAMA_10260</name>
</gene>
<evidence type="ECO:0000256" key="2">
    <source>
        <dbReference type="ARBA" id="ARBA00022722"/>
    </source>
</evidence>
<feature type="domain" description="Exonuclease VII large subunit C-terminal" evidence="7">
    <location>
        <begin position="124"/>
        <end position="438"/>
    </location>
</feature>
<keyword evidence="3 5" id="KW-0378">Hydrolase</keyword>
<evidence type="ECO:0000313" key="9">
    <source>
        <dbReference type="EMBL" id="KEK21160.1"/>
    </source>
</evidence>
<dbReference type="Pfam" id="PF13742">
    <property type="entry name" value="tRNA_anti_2"/>
    <property type="match status" value="1"/>
</dbReference>
<accession>A0A073K3S8</accession>
<dbReference type="GO" id="GO:0003676">
    <property type="term" value="F:nucleic acid binding"/>
    <property type="evidence" value="ECO:0007669"/>
    <property type="project" value="InterPro"/>
</dbReference>
<comment type="caution">
    <text evidence="9">The sequence shown here is derived from an EMBL/GenBank/DDBJ whole genome shotgun (WGS) entry which is preliminary data.</text>
</comment>
<dbReference type="PANTHER" id="PTHR30008">
    <property type="entry name" value="EXODEOXYRIBONUCLEASE 7 LARGE SUBUNIT"/>
    <property type="match status" value="1"/>
</dbReference>
<dbReference type="Pfam" id="PF02601">
    <property type="entry name" value="Exonuc_VII_L"/>
    <property type="match status" value="1"/>
</dbReference>
<organism evidence="9 10">
    <name type="scientific">Bacillus manliponensis</name>
    <dbReference type="NCBI Taxonomy" id="574376"/>
    <lineage>
        <taxon>Bacteria</taxon>
        <taxon>Bacillati</taxon>
        <taxon>Bacillota</taxon>
        <taxon>Bacilli</taxon>
        <taxon>Bacillales</taxon>
        <taxon>Bacillaceae</taxon>
        <taxon>Bacillus</taxon>
        <taxon>Bacillus cereus group</taxon>
    </lineage>
</organism>
<dbReference type="EMBL" id="JOTN01000002">
    <property type="protein sequence ID" value="KEK21160.1"/>
    <property type="molecule type" value="Genomic_DNA"/>
</dbReference>
<keyword evidence="2 5" id="KW-0540">Nuclease</keyword>
<dbReference type="OrthoDB" id="9802795at2"/>
<dbReference type="EC" id="3.1.11.6" evidence="5"/>
<dbReference type="Proteomes" id="UP000027822">
    <property type="component" value="Unassembled WGS sequence"/>
</dbReference>
<feature type="domain" description="OB-fold nucleic acid binding" evidence="8">
    <location>
        <begin position="6"/>
        <end position="101"/>
    </location>
</feature>
<comment type="catalytic activity">
    <reaction evidence="5 6">
        <text>Exonucleolytic cleavage in either 5'- to 3'- or 3'- to 5'-direction to yield nucleoside 5'-phosphates.</text>
        <dbReference type="EC" id="3.1.11.6"/>
    </reaction>
</comment>
<comment type="subcellular location">
    <subcellularLocation>
        <location evidence="5 6">Cytoplasm</location>
    </subcellularLocation>
</comment>
<dbReference type="HAMAP" id="MF_00378">
    <property type="entry name" value="Exonuc_7_L"/>
    <property type="match status" value="1"/>
</dbReference>
<sequence length="452" mass="51230">MEKQYLTVTALTKYIKTKIEYDPHLQSVWLKGEISNFKCHSRGHMYFTLKDENARIASVMFASHNRGVKFRPEDGMKVLVKGKISVYEASGSYQIYIHDMQPDGVGNLHLAYEQLKVRLEEEGLFSQLYKQPIPAYPTKIGVITSPTGAAIRDIITTITRRYPIGKVIVFPVLVQGESAAPSIVQAIQKANEMNDIDVLIVGRGGGSIEELWAFNEEVVARAISESAIPIISAVGHETDFTIADFVADLRAPTPTAAAELAAPNILELQEKLTQRTLRLQRAMMALVKGKQDRLQALQTSYAFRYPKQLYEQKEEQLDRALDGLVQAKERYIEKKMNKLQQLSFYLEKHHPSEKIMQTKMTVERLQKQLQREMGSLLKEKEFAFVTAAQKLETLSPLKVMMRGYGLVYNEDKKVLKSVKEVGLGDAVQIRLQDGVLDCNVWGVEERELNHDK</sequence>
<comment type="subunit">
    <text evidence="5">Heterooligomer composed of large and small subunits.</text>
</comment>
<dbReference type="PANTHER" id="PTHR30008:SF0">
    <property type="entry name" value="EXODEOXYRIBONUCLEASE 7 LARGE SUBUNIT"/>
    <property type="match status" value="1"/>
</dbReference>
<comment type="similarity">
    <text evidence="5 6">Belongs to the XseA family.</text>
</comment>
<evidence type="ECO:0000256" key="1">
    <source>
        <dbReference type="ARBA" id="ARBA00022490"/>
    </source>
</evidence>
<evidence type="ECO:0000313" key="10">
    <source>
        <dbReference type="Proteomes" id="UP000027822"/>
    </source>
</evidence>
<dbReference type="GO" id="GO:0005737">
    <property type="term" value="C:cytoplasm"/>
    <property type="evidence" value="ECO:0007669"/>
    <property type="project" value="UniProtKB-SubCell"/>
</dbReference>
<dbReference type="eggNOG" id="COG1570">
    <property type="taxonomic scope" value="Bacteria"/>
</dbReference>
<evidence type="ECO:0000256" key="6">
    <source>
        <dbReference type="RuleBase" id="RU004355"/>
    </source>
</evidence>
<reference evidence="9 10" key="1">
    <citation type="submission" date="2014-06" db="EMBL/GenBank/DDBJ databases">
        <title>Draft genome sequence of Bacillus manliponensis JCM 15802 (MCCC 1A00708).</title>
        <authorList>
            <person name="Lai Q."/>
            <person name="Liu Y."/>
            <person name="Shao Z."/>
        </authorList>
    </citation>
    <scope>NUCLEOTIDE SEQUENCE [LARGE SCALE GENOMIC DNA]</scope>
    <source>
        <strain evidence="9 10">JCM 15802</strain>
    </source>
</reference>
<dbReference type="GO" id="GO:0009318">
    <property type="term" value="C:exodeoxyribonuclease VII complex"/>
    <property type="evidence" value="ECO:0007669"/>
    <property type="project" value="UniProtKB-UniRule"/>
</dbReference>
<evidence type="ECO:0000256" key="3">
    <source>
        <dbReference type="ARBA" id="ARBA00022801"/>
    </source>
</evidence>
<dbReference type="STRING" id="574376.BAMA_10260"/>
<dbReference type="InterPro" id="IPR003753">
    <property type="entry name" value="Exonuc_VII_L"/>
</dbReference>
<dbReference type="GO" id="GO:0008855">
    <property type="term" value="F:exodeoxyribonuclease VII activity"/>
    <property type="evidence" value="ECO:0007669"/>
    <property type="project" value="UniProtKB-UniRule"/>
</dbReference>
<dbReference type="NCBIfam" id="TIGR00237">
    <property type="entry name" value="xseA"/>
    <property type="match status" value="1"/>
</dbReference>
<keyword evidence="4 5" id="KW-0269">Exonuclease</keyword>
<evidence type="ECO:0000256" key="5">
    <source>
        <dbReference type="HAMAP-Rule" id="MF_00378"/>
    </source>
</evidence>
<dbReference type="InterPro" id="IPR025824">
    <property type="entry name" value="OB-fold_nuc-bd_dom"/>
</dbReference>
<evidence type="ECO:0000259" key="7">
    <source>
        <dbReference type="Pfam" id="PF02601"/>
    </source>
</evidence>
<proteinExistence type="inferred from homology"/>
<name>A0A073K3S8_9BACI</name>
<dbReference type="CDD" id="cd04489">
    <property type="entry name" value="ExoVII_LU_OBF"/>
    <property type="match status" value="1"/>
</dbReference>
<dbReference type="InterPro" id="IPR020579">
    <property type="entry name" value="Exonuc_VII_lsu_C"/>
</dbReference>
<keyword evidence="1 5" id="KW-0963">Cytoplasm</keyword>
<evidence type="ECO:0000259" key="8">
    <source>
        <dbReference type="Pfam" id="PF13742"/>
    </source>
</evidence>
<keyword evidence="10" id="KW-1185">Reference proteome</keyword>
<dbReference type="AlphaFoldDB" id="A0A073K3S8"/>
<evidence type="ECO:0000256" key="4">
    <source>
        <dbReference type="ARBA" id="ARBA00022839"/>
    </source>
</evidence>
<dbReference type="GO" id="GO:0006308">
    <property type="term" value="P:DNA catabolic process"/>
    <property type="evidence" value="ECO:0007669"/>
    <property type="project" value="UniProtKB-UniRule"/>
</dbReference>